<accession>A0ABV9CC88</accession>
<dbReference type="SUPFAM" id="SSF51445">
    <property type="entry name" value="(Trans)glycosidases"/>
    <property type="match status" value="1"/>
</dbReference>
<dbReference type="PROSITE" id="PS00608">
    <property type="entry name" value="GLYCOSYL_HYDROL_F2_2"/>
    <property type="match status" value="1"/>
</dbReference>
<dbReference type="Pfam" id="PF02836">
    <property type="entry name" value="Glyco_hydro_2_C"/>
    <property type="match status" value="1"/>
</dbReference>
<dbReference type="InterPro" id="IPR017853">
    <property type="entry name" value="GH"/>
</dbReference>
<comment type="catalytic activity">
    <reaction evidence="1">
        <text>Hydrolysis of terminal non-reducing beta-D-galactose residues in beta-D-galactosides.</text>
        <dbReference type="EC" id="3.2.1.23"/>
    </reaction>
</comment>
<evidence type="ECO:0000313" key="11">
    <source>
        <dbReference type="Proteomes" id="UP001596004"/>
    </source>
</evidence>
<dbReference type="InterPro" id="IPR014718">
    <property type="entry name" value="GH-type_carb-bd"/>
</dbReference>
<keyword evidence="6" id="KW-0326">Glycosidase</keyword>
<dbReference type="SMART" id="SM01038">
    <property type="entry name" value="Bgal_small_N"/>
    <property type="match status" value="1"/>
</dbReference>
<protein>
    <recommendedName>
        <fullName evidence="4">Beta-galactosidase</fullName>
        <ecNumber evidence="3">3.2.1.23</ecNumber>
    </recommendedName>
    <alternativeName>
        <fullName evidence="7">Lactase</fullName>
    </alternativeName>
</protein>
<name>A0ABV9CC88_9ACTN</name>
<feature type="region of interest" description="Disordered" evidence="8">
    <location>
        <begin position="1"/>
        <end position="36"/>
    </location>
</feature>
<dbReference type="InterPro" id="IPR023230">
    <property type="entry name" value="Glyco_hydro_2_CS"/>
</dbReference>
<evidence type="ECO:0000256" key="4">
    <source>
        <dbReference type="ARBA" id="ARBA00013303"/>
    </source>
</evidence>
<dbReference type="Pfam" id="PF02929">
    <property type="entry name" value="Bgal_small_N"/>
    <property type="match status" value="1"/>
</dbReference>
<dbReference type="Pfam" id="PF16353">
    <property type="entry name" value="LacZ_4"/>
    <property type="match status" value="1"/>
</dbReference>
<dbReference type="SUPFAM" id="SSF49785">
    <property type="entry name" value="Galactose-binding domain-like"/>
    <property type="match status" value="1"/>
</dbReference>
<dbReference type="InterPro" id="IPR008979">
    <property type="entry name" value="Galactose-bd-like_sf"/>
</dbReference>
<dbReference type="InterPro" id="IPR004199">
    <property type="entry name" value="B-gal_small/dom_5"/>
</dbReference>
<evidence type="ECO:0000259" key="9">
    <source>
        <dbReference type="SMART" id="SM01038"/>
    </source>
</evidence>
<dbReference type="RefSeq" id="WP_380838310.1">
    <property type="nucleotide sequence ID" value="NZ_JBHSFP010000003.1"/>
</dbReference>
<dbReference type="InterPro" id="IPR011013">
    <property type="entry name" value="Gal_mutarotase_sf_dom"/>
</dbReference>
<dbReference type="GO" id="GO:0016787">
    <property type="term" value="F:hydrolase activity"/>
    <property type="evidence" value="ECO:0007669"/>
    <property type="project" value="UniProtKB-KW"/>
</dbReference>
<dbReference type="Gene3D" id="3.20.20.80">
    <property type="entry name" value="Glycosidases"/>
    <property type="match status" value="1"/>
</dbReference>
<dbReference type="SUPFAM" id="SSF74650">
    <property type="entry name" value="Galactose mutarotase-like"/>
    <property type="match status" value="1"/>
</dbReference>
<reference evidence="11" key="1">
    <citation type="journal article" date="2019" name="Int. J. Syst. Evol. Microbiol.">
        <title>The Global Catalogue of Microorganisms (GCM) 10K type strain sequencing project: providing services to taxonomists for standard genome sequencing and annotation.</title>
        <authorList>
            <consortium name="The Broad Institute Genomics Platform"/>
            <consortium name="The Broad Institute Genome Sequencing Center for Infectious Disease"/>
            <person name="Wu L."/>
            <person name="Ma J."/>
        </authorList>
    </citation>
    <scope>NUCLEOTIDE SEQUENCE [LARGE SCALE GENOMIC DNA]</scope>
    <source>
        <strain evidence="11">CGMCC 4.7132</strain>
    </source>
</reference>
<evidence type="ECO:0000313" key="10">
    <source>
        <dbReference type="EMBL" id="MFC4530461.1"/>
    </source>
</evidence>
<dbReference type="InterPro" id="IPR036156">
    <property type="entry name" value="Beta-gal/glucu_dom_sf"/>
</dbReference>
<dbReference type="PRINTS" id="PR00132">
    <property type="entry name" value="GLHYDRLASE2"/>
</dbReference>
<evidence type="ECO:0000256" key="3">
    <source>
        <dbReference type="ARBA" id="ARBA00012756"/>
    </source>
</evidence>
<dbReference type="Gene3D" id="2.60.40.10">
    <property type="entry name" value="Immunoglobulins"/>
    <property type="match status" value="2"/>
</dbReference>
<comment type="caution">
    <text evidence="10">The sequence shown here is derived from an EMBL/GenBank/DDBJ whole genome shotgun (WGS) entry which is preliminary data.</text>
</comment>
<dbReference type="InterPro" id="IPR006103">
    <property type="entry name" value="Glyco_hydro_2_cat"/>
</dbReference>
<dbReference type="InterPro" id="IPR050347">
    <property type="entry name" value="Bact_Beta-galactosidase"/>
</dbReference>
<dbReference type="Gene3D" id="2.60.120.260">
    <property type="entry name" value="Galactose-binding domain-like"/>
    <property type="match status" value="1"/>
</dbReference>
<dbReference type="EMBL" id="JBHSFP010000003">
    <property type="protein sequence ID" value="MFC4530461.1"/>
    <property type="molecule type" value="Genomic_DNA"/>
</dbReference>
<evidence type="ECO:0000256" key="8">
    <source>
        <dbReference type="SAM" id="MobiDB-lite"/>
    </source>
</evidence>
<dbReference type="PANTHER" id="PTHR46323:SF2">
    <property type="entry name" value="BETA-GALACTOSIDASE"/>
    <property type="match status" value="1"/>
</dbReference>
<dbReference type="InterPro" id="IPR032312">
    <property type="entry name" value="LacZ_4"/>
</dbReference>
<evidence type="ECO:0000256" key="2">
    <source>
        <dbReference type="ARBA" id="ARBA00007401"/>
    </source>
</evidence>
<sequence length="1005" mass="107376">MPHDVPALISDDLSPEGSPPYLNWTGPPVGTRAPRAALPGPGPRVALDGPWRFHWAGRPAGAPPGFAEPGFDDGGWDELPVPAHWQLHGYGRPWYTNIQYPFPVDPPHVPGDNPTGSYRRRFQVAAGWLDAVAAGGRVVLRFEGVDSTAAVWLNGRPLGLVVGSRLPAEFDVSAHVVAGDNVLAVRVHQWSASSYLEDQDMWWLSGLYRSVVLELLPAGAPSDIVVHADYEPATGHGVLRVESDVPATVEIAELGLSGRTGQDLAAGPVEPWSAESPRLYEAVVSTGAGTVTVAAGFRRVTIDGGAFLVNGRKVLLRGVNRHEFHPERGRALTSQDMLDDVLILKRHNVNAVRTSHYPPHPHFLDLCDRHGLYVIDECDLETHGFESGGWQGNPSAEPMWREALVDRMRRMVARDRNHPSIVMWSLGNEAGTGANLAAMYAFAKRADPGRPVHYEGDQETRYSDVWSQMYPAPESVAAVAVRAEPPLPDAAQDAARRGKPYLLCEYAHAMGNGPGGLLEYRELLESGDRCAGGFVWEYIDHGLATTDDRGRTIYAYGGDFGESPHDGNFVCDGLMFADRTPSPGMTQYAKVIEPVRMEAAGPGRLSVRNVQDHIGVSHLEFTWSVEVDGVETGKGALAVPELGPWESAELDVPADAAALAGSGTSMLNLSARLAAGTSWAPAGHEVAWGQIPLGPPAEGAAPGSGHEAAGTGRAGTPGGVGPVRQEGNLLRLGAAVFDLTRGELRELAGTPVAGPRLELWRAPTDNDRLGHRPEGVTTAAVWEALGLHRLTHRVVSAEEEPGGVAFTVRTAAAGLRDGVLTRYLWRADGDTLAVSISVTPQGSWGFPVARLGWTFRLPAAFDSVTWLGGGPGEAYADTRAAARFGRHGGAVGDLHTPYARPQENGQRVDVAWVESAGPAGGIRIAGEPRFAFTATRYSPQRLAGTPHEGSLEPEDVLYLHVDLAQRGIGSASCGPALPDRHELRLAPATLELRLTSSAEPAKGRS</sequence>
<dbReference type="InterPro" id="IPR013783">
    <property type="entry name" value="Ig-like_fold"/>
</dbReference>
<dbReference type="SUPFAM" id="SSF49303">
    <property type="entry name" value="beta-Galactosidase/glucuronidase domain"/>
    <property type="match status" value="2"/>
</dbReference>
<dbReference type="EC" id="3.2.1.23" evidence="3"/>
<keyword evidence="11" id="KW-1185">Reference proteome</keyword>
<organism evidence="10 11">
    <name type="scientific">Sphaerisporangium dianthi</name>
    <dbReference type="NCBI Taxonomy" id="1436120"/>
    <lineage>
        <taxon>Bacteria</taxon>
        <taxon>Bacillati</taxon>
        <taxon>Actinomycetota</taxon>
        <taxon>Actinomycetes</taxon>
        <taxon>Streptosporangiales</taxon>
        <taxon>Streptosporangiaceae</taxon>
        <taxon>Sphaerisporangium</taxon>
    </lineage>
</organism>
<dbReference type="Gene3D" id="2.70.98.10">
    <property type="match status" value="1"/>
</dbReference>
<feature type="compositionally biased region" description="Gly residues" evidence="8">
    <location>
        <begin position="712"/>
        <end position="721"/>
    </location>
</feature>
<dbReference type="PROSITE" id="PS00719">
    <property type="entry name" value="GLYCOSYL_HYDROL_F2_1"/>
    <property type="match status" value="1"/>
</dbReference>
<dbReference type="InterPro" id="IPR006101">
    <property type="entry name" value="Glyco_hydro_2"/>
</dbReference>
<feature type="compositionally biased region" description="Low complexity" evidence="8">
    <location>
        <begin position="696"/>
        <end position="711"/>
    </location>
</feature>
<evidence type="ECO:0000256" key="7">
    <source>
        <dbReference type="ARBA" id="ARBA00032230"/>
    </source>
</evidence>
<feature type="region of interest" description="Disordered" evidence="8">
    <location>
        <begin position="695"/>
        <end position="722"/>
    </location>
</feature>
<feature type="domain" description="Beta galactosidase small chain/" evidence="9">
    <location>
        <begin position="731"/>
        <end position="995"/>
    </location>
</feature>
<evidence type="ECO:0000256" key="6">
    <source>
        <dbReference type="ARBA" id="ARBA00023295"/>
    </source>
</evidence>
<dbReference type="PANTHER" id="PTHR46323">
    <property type="entry name" value="BETA-GALACTOSIDASE"/>
    <property type="match status" value="1"/>
</dbReference>
<evidence type="ECO:0000256" key="5">
    <source>
        <dbReference type="ARBA" id="ARBA00022801"/>
    </source>
</evidence>
<comment type="similarity">
    <text evidence="2">Belongs to the glycosyl hydrolase 2 family.</text>
</comment>
<dbReference type="Pfam" id="PF02837">
    <property type="entry name" value="Glyco_hydro_2_N"/>
    <property type="match status" value="1"/>
</dbReference>
<evidence type="ECO:0000256" key="1">
    <source>
        <dbReference type="ARBA" id="ARBA00001412"/>
    </source>
</evidence>
<dbReference type="InterPro" id="IPR006104">
    <property type="entry name" value="Glyco_hydro_2_N"/>
</dbReference>
<gene>
    <name evidence="10" type="ORF">ACFO60_06780</name>
</gene>
<keyword evidence="5 10" id="KW-0378">Hydrolase</keyword>
<proteinExistence type="inferred from homology"/>
<dbReference type="InterPro" id="IPR023232">
    <property type="entry name" value="Glyco_hydro_2_AS"/>
</dbReference>
<dbReference type="Proteomes" id="UP001596004">
    <property type="component" value="Unassembled WGS sequence"/>
</dbReference>